<accession>A0AAU8HIS2</accession>
<dbReference type="Gene3D" id="1.20.1250.20">
    <property type="entry name" value="MFS general substrate transporter like domains"/>
    <property type="match status" value="1"/>
</dbReference>
<feature type="transmembrane region" description="Helical" evidence="6">
    <location>
        <begin position="348"/>
        <end position="367"/>
    </location>
</feature>
<feature type="transmembrane region" description="Helical" evidence="6">
    <location>
        <begin position="147"/>
        <end position="168"/>
    </location>
</feature>
<dbReference type="GO" id="GO:0022857">
    <property type="term" value="F:transmembrane transporter activity"/>
    <property type="evidence" value="ECO:0007669"/>
    <property type="project" value="InterPro"/>
</dbReference>
<keyword evidence="3 6" id="KW-0812">Transmembrane</keyword>
<dbReference type="AlphaFoldDB" id="A0AAU8HIS2"/>
<feature type="transmembrane region" description="Helical" evidence="6">
    <location>
        <begin position="307"/>
        <end position="327"/>
    </location>
</feature>
<evidence type="ECO:0000313" key="9">
    <source>
        <dbReference type="EMBL" id="XCH75352.1"/>
    </source>
</evidence>
<dbReference type="PANTHER" id="PTHR43124:SF3">
    <property type="entry name" value="CHLORAMPHENICOL EFFLUX PUMP RV0191"/>
    <property type="match status" value="1"/>
</dbReference>
<evidence type="ECO:0000256" key="5">
    <source>
        <dbReference type="ARBA" id="ARBA00023136"/>
    </source>
</evidence>
<proteinExistence type="predicted"/>
<feature type="transmembrane region" description="Helical" evidence="6">
    <location>
        <begin position="20"/>
        <end position="39"/>
    </location>
</feature>
<dbReference type="PROSITE" id="PS50850">
    <property type="entry name" value="MFS"/>
    <property type="match status" value="1"/>
</dbReference>
<dbReference type="SUPFAM" id="SSF103473">
    <property type="entry name" value="MFS general substrate transporter"/>
    <property type="match status" value="1"/>
</dbReference>
<evidence type="ECO:0000259" key="7">
    <source>
        <dbReference type="PROSITE" id="PS50850"/>
    </source>
</evidence>
<feature type="transmembrane region" description="Helical" evidence="6">
    <location>
        <begin position="250"/>
        <end position="271"/>
    </location>
</feature>
<dbReference type="RefSeq" id="WP_350934761.1">
    <property type="nucleotide sequence ID" value="NZ_CP157762.1"/>
</dbReference>
<dbReference type="EMBL" id="CP157762">
    <property type="protein sequence ID" value="XBP94651.1"/>
    <property type="molecule type" value="Genomic_DNA"/>
</dbReference>
<feature type="transmembrane region" description="Helical" evidence="6">
    <location>
        <begin position="59"/>
        <end position="80"/>
    </location>
</feature>
<dbReference type="InterPro" id="IPR050189">
    <property type="entry name" value="MFS_Efflux_Transporters"/>
</dbReference>
<feature type="transmembrane region" description="Helical" evidence="6">
    <location>
        <begin position="219"/>
        <end position="244"/>
    </location>
</feature>
<organism evidence="9">
    <name type="scientific">Micromonospora sp. CCTCC AA 2012012</name>
    <dbReference type="NCBI Taxonomy" id="3111921"/>
    <lineage>
        <taxon>Bacteria</taxon>
        <taxon>Bacillati</taxon>
        <taxon>Actinomycetota</taxon>
        <taxon>Actinomycetes</taxon>
        <taxon>Micromonosporales</taxon>
        <taxon>Micromonosporaceae</taxon>
        <taxon>Micromonospora</taxon>
    </lineage>
</organism>
<comment type="subcellular location">
    <subcellularLocation>
        <location evidence="1">Cell membrane</location>
        <topology evidence="1">Multi-pass membrane protein</topology>
    </subcellularLocation>
</comment>
<evidence type="ECO:0000256" key="1">
    <source>
        <dbReference type="ARBA" id="ARBA00004651"/>
    </source>
</evidence>
<gene>
    <name evidence="9" type="ORF">ABUL08_04420</name>
    <name evidence="8" type="ORF">VK199_04395</name>
</gene>
<keyword evidence="4 6" id="KW-1133">Transmembrane helix</keyword>
<dbReference type="InterPro" id="IPR036259">
    <property type="entry name" value="MFS_trans_sf"/>
</dbReference>
<reference evidence="8" key="1">
    <citation type="submission" date="2024-01" db="EMBL/GenBank/DDBJ databases">
        <title>The genome sequence of Micromonospora mangrovi CCTCC AA 2012012.</title>
        <authorList>
            <person name="Gao J."/>
        </authorList>
    </citation>
    <scope>NUCLEOTIDE SEQUENCE</scope>
    <source>
        <strain evidence="8">CCTCC AA 2012012</strain>
    </source>
</reference>
<feature type="transmembrane region" description="Helical" evidence="6">
    <location>
        <begin position="111"/>
        <end position="135"/>
    </location>
</feature>
<keyword evidence="2" id="KW-1003">Cell membrane</keyword>
<sequence length="394" mass="39785">MTRVESVPAGSMTAVPRGRWLAVAAVALGTFIVVTVENLPMGLLTAISGGLGVSNAKVGLLVTVSGLVAAVTAPLLPVAIRRADRRVVLLSLILLTVAANAVFAVSSSYPVIVVARLLIGVSIGGFWALAAGLGVRLVPPAAIPRATAVIFFGAMAANVVGVPLGTWLGELTSWRATFALVAALALLLTIVLGILLPAMPPDEPVLLRTLAAQLRTPEVRAGVVVTFLLVSGHYAAFTFISPILQDISGVTSAFLGPLLLAYGVCGLVGNFAGGAWAARNVRAAVVAISLALAASLALFPVVGRTVVGGSILLLIWGFAFGGLPVSVQTWIIKAAPQGIEAATGLNTFMFNLAIASGALFASAVAGAMSVTGVVLLAAGLVALTPVAVATARKQ</sequence>
<evidence type="ECO:0000256" key="4">
    <source>
        <dbReference type="ARBA" id="ARBA00022989"/>
    </source>
</evidence>
<evidence type="ECO:0000256" key="3">
    <source>
        <dbReference type="ARBA" id="ARBA00022692"/>
    </source>
</evidence>
<feature type="transmembrane region" description="Helical" evidence="6">
    <location>
        <begin position="174"/>
        <end position="198"/>
    </location>
</feature>
<evidence type="ECO:0000256" key="2">
    <source>
        <dbReference type="ARBA" id="ARBA00022475"/>
    </source>
</evidence>
<dbReference type="PANTHER" id="PTHR43124">
    <property type="entry name" value="PURINE EFFLUX PUMP PBUE"/>
    <property type="match status" value="1"/>
</dbReference>
<dbReference type="Pfam" id="PF07690">
    <property type="entry name" value="MFS_1"/>
    <property type="match status" value="1"/>
</dbReference>
<dbReference type="InterPro" id="IPR020846">
    <property type="entry name" value="MFS_dom"/>
</dbReference>
<feature type="domain" description="Major facilitator superfamily (MFS) profile" evidence="7">
    <location>
        <begin position="22"/>
        <end position="394"/>
    </location>
</feature>
<dbReference type="GO" id="GO:0005886">
    <property type="term" value="C:plasma membrane"/>
    <property type="evidence" value="ECO:0007669"/>
    <property type="project" value="UniProtKB-SubCell"/>
</dbReference>
<evidence type="ECO:0000313" key="8">
    <source>
        <dbReference type="EMBL" id="XBP94651.1"/>
    </source>
</evidence>
<dbReference type="EMBL" id="CP159342">
    <property type="protein sequence ID" value="XCH75352.1"/>
    <property type="molecule type" value="Genomic_DNA"/>
</dbReference>
<feature type="transmembrane region" description="Helical" evidence="6">
    <location>
        <begin position="87"/>
        <end position="105"/>
    </location>
</feature>
<evidence type="ECO:0000256" key="6">
    <source>
        <dbReference type="SAM" id="Phobius"/>
    </source>
</evidence>
<reference evidence="9" key="2">
    <citation type="submission" date="2024-06" db="EMBL/GenBank/DDBJ databases">
        <title>Micromonospora mangrovi CCTCC AA 2012012 genome sequences.</title>
        <authorList>
            <person name="Gao J."/>
        </authorList>
    </citation>
    <scope>NUCLEOTIDE SEQUENCE</scope>
    <source>
        <strain evidence="9">CCTCC AA 2012012</strain>
    </source>
</reference>
<dbReference type="InterPro" id="IPR011701">
    <property type="entry name" value="MFS"/>
</dbReference>
<feature type="transmembrane region" description="Helical" evidence="6">
    <location>
        <begin position="373"/>
        <end position="391"/>
    </location>
</feature>
<name>A0AAU8HIS2_9ACTN</name>
<feature type="transmembrane region" description="Helical" evidence="6">
    <location>
        <begin position="283"/>
        <end position="301"/>
    </location>
</feature>
<protein>
    <submittedName>
        <fullName evidence="9">MFS transporter</fullName>
    </submittedName>
</protein>
<keyword evidence="5 6" id="KW-0472">Membrane</keyword>
<dbReference type="CDD" id="cd17324">
    <property type="entry name" value="MFS_NepI_like"/>
    <property type="match status" value="1"/>
</dbReference>